<accession>A0AAE0IIR5</accession>
<feature type="region of interest" description="Disordered" evidence="1">
    <location>
        <begin position="210"/>
        <end position="229"/>
    </location>
</feature>
<reference evidence="2" key="1">
    <citation type="journal article" date="2023" name="Mol. Phylogenet. Evol.">
        <title>Genome-scale phylogeny and comparative genomics of the fungal order Sordariales.</title>
        <authorList>
            <person name="Hensen N."/>
            <person name="Bonometti L."/>
            <person name="Westerberg I."/>
            <person name="Brannstrom I.O."/>
            <person name="Guillou S."/>
            <person name="Cros-Aarteil S."/>
            <person name="Calhoun S."/>
            <person name="Haridas S."/>
            <person name="Kuo A."/>
            <person name="Mondo S."/>
            <person name="Pangilinan J."/>
            <person name="Riley R."/>
            <person name="LaButti K."/>
            <person name="Andreopoulos B."/>
            <person name="Lipzen A."/>
            <person name="Chen C."/>
            <person name="Yan M."/>
            <person name="Daum C."/>
            <person name="Ng V."/>
            <person name="Clum A."/>
            <person name="Steindorff A."/>
            <person name="Ohm R.A."/>
            <person name="Martin F."/>
            <person name="Silar P."/>
            <person name="Natvig D.O."/>
            <person name="Lalanne C."/>
            <person name="Gautier V."/>
            <person name="Ament-Velasquez S.L."/>
            <person name="Kruys A."/>
            <person name="Hutchinson M.I."/>
            <person name="Powell A.J."/>
            <person name="Barry K."/>
            <person name="Miller A.N."/>
            <person name="Grigoriev I.V."/>
            <person name="Debuchy R."/>
            <person name="Gladieux P."/>
            <person name="Hiltunen Thoren M."/>
            <person name="Johannesson H."/>
        </authorList>
    </citation>
    <scope>NUCLEOTIDE SEQUENCE</scope>
    <source>
        <strain evidence="2">CBS 118394</strain>
    </source>
</reference>
<sequence length="370" mass="40243">MSSLLNTNTAWNPYASTPDYTANAILGDLSFELATANSSRLSKGSGPGQRAGNAMRVTKPRSANNSPRSTLLQSRRRTLIGENLQGFQGRLPPQTVDMSYLPNPASEVPNLQAYTPEKRSARPVSWHPTTHQLGHSQTFQHQQTTFYPLPTYADAEVLSNYQQYPPTPAVYSGYNSPSSNFSPLSLPYSHIDSEHFYPTATQAFPTQQASRFQPNGHSRQNSPGRSAKVAYQSGPESVRGGLDWKSFATQGGFIGSSTPPTPEDFNQCQQPEMKLAAEDSIPFQPLEDEESEGEILYGMGLYDAPEKSVGDATLGLHTSTIFSLFGSAGTYPEPTGKGLKLEDAWEPPASDDEGESGEGEEDAEGYDQDN</sequence>
<evidence type="ECO:0000313" key="2">
    <source>
        <dbReference type="EMBL" id="KAK3325497.1"/>
    </source>
</evidence>
<feature type="region of interest" description="Disordered" evidence="1">
    <location>
        <begin position="326"/>
        <end position="370"/>
    </location>
</feature>
<evidence type="ECO:0000313" key="3">
    <source>
        <dbReference type="Proteomes" id="UP001283341"/>
    </source>
</evidence>
<gene>
    <name evidence="2" type="ORF">B0H66DRAFT_529531</name>
</gene>
<protein>
    <submittedName>
        <fullName evidence="2">Uncharacterized protein</fullName>
    </submittedName>
</protein>
<proteinExistence type="predicted"/>
<keyword evidence="3" id="KW-1185">Reference proteome</keyword>
<dbReference type="Proteomes" id="UP001283341">
    <property type="component" value="Unassembled WGS sequence"/>
</dbReference>
<reference evidence="2" key="2">
    <citation type="submission" date="2023-06" db="EMBL/GenBank/DDBJ databases">
        <authorList>
            <consortium name="Lawrence Berkeley National Laboratory"/>
            <person name="Haridas S."/>
            <person name="Hensen N."/>
            <person name="Bonometti L."/>
            <person name="Westerberg I."/>
            <person name="Brannstrom I.O."/>
            <person name="Guillou S."/>
            <person name="Cros-Aarteil S."/>
            <person name="Calhoun S."/>
            <person name="Kuo A."/>
            <person name="Mondo S."/>
            <person name="Pangilinan J."/>
            <person name="Riley R."/>
            <person name="Labutti K."/>
            <person name="Andreopoulos B."/>
            <person name="Lipzen A."/>
            <person name="Chen C."/>
            <person name="Yanf M."/>
            <person name="Daum C."/>
            <person name="Ng V."/>
            <person name="Clum A."/>
            <person name="Steindorff A."/>
            <person name="Ohm R."/>
            <person name="Martin F."/>
            <person name="Silar P."/>
            <person name="Natvig D."/>
            <person name="Lalanne C."/>
            <person name="Gautier V."/>
            <person name="Ament-Velasquez S.L."/>
            <person name="Kruys A."/>
            <person name="Hutchinson M.I."/>
            <person name="Powell A.J."/>
            <person name="Barry K."/>
            <person name="Miller A.N."/>
            <person name="Grigoriev I.V."/>
            <person name="Debuchy R."/>
            <person name="Gladieux P."/>
            <person name="Thoren M.H."/>
            <person name="Johannesson H."/>
        </authorList>
    </citation>
    <scope>NUCLEOTIDE SEQUENCE</scope>
    <source>
        <strain evidence="2">CBS 118394</strain>
    </source>
</reference>
<evidence type="ECO:0000256" key="1">
    <source>
        <dbReference type="SAM" id="MobiDB-lite"/>
    </source>
</evidence>
<name>A0AAE0IIR5_9PEZI</name>
<feature type="compositionally biased region" description="Polar residues" evidence="1">
    <location>
        <begin position="210"/>
        <end position="224"/>
    </location>
</feature>
<organism evidence="2 3">
    <name type="scientific">Apodospora peruviana</name>
    <dbReference type="NCBI Taxonomy" id="516989"/>
    <lineage>
        <taxon>Eukaryota</taxon>
        <taxon>Fungi</taxon>
        <taxon>Dikarya</taxon>
        <taxon>Ascomycota</taxon>
        <taxon>Pezizomycotina</taxon>
        <taxon>Sordariomycetes</taxon>
        <taxon>Sordariomycetidae</taxon>
        <taxon>Sordariales</taxon>
        <taxon>Lasiosphaeriaceae</taxon>
        <taxon>Apodospora</taxon>
    </lineage>
</organism>
<feature type="region of interest" description="Disordered" evidence="1">
    <location>
        <begin position="38"/>
        <end position="72"/>
    </location>
</feature>
<feature type="compositionally biased region" description="Acidic residues" evidence="1">
    <location>
        <begin position="349"/>
        <end position="370"/>
    </location>
</feature>
<dbReference type="AlphaFoldDB" id="A0AAE0IIR5"/>
<comment type="caution">
    <text evidence="2">The sequence shown here is derived from an EMBL/GenBank/DDBJ whole genome shotgun (WGS) entry which is preliminary data.</text>
</comment>
<dbReference type="EMBL" id="JAUEDM010000002">
    <property type="protein sequence ID" value="KAK3325497.1"/>
    <property type="molecule type" value="Genomic_DNA"/>
</dbReference>